<feature type="domain" description="NodB homology" evidence="3">
    <location>
        <begin position="81"/>
        <end position="291"/>
    </location>
</feature>
<dbReference type="Gene3D" id="3.20.20.370">
    <property type="entry name" value="Glycoside hydrolase/deacetylase"/>
    <property type="match status" value="1"/>
</dbReference>
<dbReference type="GO" id="GO:0016810">
    <property type="term" value="F:hydrolase activity, acting on carbon-nitrogen (but not peptide) bonds"/>
    <property type="evidence" value="ECO:0007669"/>
    <property type="project" value="InterPro"/>
</dbReference>
<dbReference type="GO" id="GO:0005975">
    <property type="term" value="P:carbohydrate metabolic process"/>
    <property type="evidence" value="ECO:0007669"/>
    <property type="project" value="InterPro"/>
</dbReference>
<dbReference type="PANTHER" id="PTHR34216">
    <property type="match status" value="1"/>
</dbReference>
<dbReference type="InterPro" id="IPR002509">
    <property type="entry name" value="NODB_dom"/>
</dbReference>
<dbReference type="PANTHER" id="PTHR34216:SF3">
    <property type="entry name" value="POLY-BETA-1,6-N-ACETYL-D-GLUCOSAMINE N-DEACETYLASE"/>
    <property type="match status" value="1"/>
</dbReference>
<comment type="caution">
    <text evidence="4">The sequence shown here is derived from an EMBL/GenBank/DDBJ whole genome shotgun (WGS) entry which is preliminary data.</text>
</comment>
<protein>
    <submittedName>
        <fullName evidence="4">Polysaccharide deacetylase family protein</fullName>
    </submittedName>
</protein>
<evidence type="ECO:0000313" key="4">
    <source>
        <dbReference type="EMBL" id="TGD80576.1"/>
    </source>
</evidence>
<name>A0A4Z0MMD8_9BACT</name>
<dbReference type="Proteomes" id="UP000298284">
    <property type="component" value="Unassembled WGS sequence"/>
</dbReference>
<evidence type="ECO:0000256" key="1">
    <source>
        <dbReference type="ARBA" id="ARBA00004613"/>
    </source>
</evidence>
<dbReference type="OrthoDB" id="9778320at2"/>
<organism evidence="4 5">
    <name type="scientific">Hymenobacter wooponensis</name>
    <dbReference type="NCBI Taxonomy" id="1525360"/>
    <lineage>
        <taxon>Bacteria</taxon>
        <taxon>Pseudomonadati</taxon>
        <taxon>Bacteroidota</taxon>
        <taxon>Cytophagia</taxon>
        <taxon>Cytophagales</taxon>
        <taxon>Hymenobacteraceae</taxon>
        <taxon>Hymenobacter</taxon>
    </lineage>
</organism>
<dbReference type="CDD" id="cd10918">
    <property type="entry name" value="CE4_NodB_like_5s_6s"/>
    <property type="match status" value="1"/>
</dbReference>
<comment type="subcellular location">
    <subcellularLocation>
        <location evidence="1">Secreted</location>
    </subcellularLocation>
</comment>
<keyword evidence="5" id="KW-1185">Reference proteome</keyword>
<reference evidence="4 5" key="1">
    <citation type="submission" date="2019-04" db="EMBL/GenBank/DDBJ databases">
        <authorList>
            <person name="Feng G."/>
            <person name="Zhang J."/>
            <person name="Zhu H."/>
        </authorList>
    </citation>
    <scope>NUCLEOTIDE SEQUENCE [LARGE SCALE GENOMIC DNA]</scope>
    <source>
        <strain evidence="4 5">JCM 19491</strain>
    </source>
</reference>
<evidence type="ECO:0000313" key="5">
    <source>
        <dbReference type="Proteomes" id="UP000298284"/>
    </source>
</evidence>
<dbReference type="AlphaFoldDB" id="A0A4Z0MMD8"/>
<dbReference type="EMBL" id="SRKZ01000003">
    <property type="protein sequence ID" value="TGD80576.1"/>
    <property type="molecule type" value="Genomic_DNA"/>
</dbReference>
<dbReference type="SUPFAM" id="SSF88713">
    <property type="entry name" value="Glycoside hydrolase/deacetylase"/>
    <property type="match status" value="1"/>
</dbReference>
<dbReference type="InterPro" id="IPR051398">
    <property type="entry name" value="Polysacch_Deacetylase"/>
</dbReference>
<evidence type="ECO:0000256" key="2">
    <source>
        <dbReference type="ARBA" id="ARBA00022729"/>
    </source>
</evidence>
<dbReference type="Pfam" id="PF01522">
    <property type="entry name" value="Polysacc_deac_1"/>
    <property type="match status" value="1"/>
</dbReference>
<keyword evidence="2" id="KW-0732">Signal</keyword>
<evidence type="ECO:0000259" key="3">
    <source>
        <dbReference type="PROSITE" id="PS51677"/>
    </source>
</evidence>
<accession>A0A4Z0MMD8</accession>
<dbReference type="GO" id="GO:0005576">
    <property type="term" value="C:extracellular region"/>
    <property type="evidence" value="ECO:0007669"/>
    <property type="project" value="UniProtKB-SubCell"/>
</dbReference>
<dbReference type="InterPro" id="IPR011330">
    <property type="entry name" value="Glyco_hydro/deAcase_b/a-brl"/>
</dbReference>
<sequence length="291" mass="32320">MGGNAYGGQTSLSYSASMNSSGVPVLMYHALVDTYEPYMAAVHVETAAFELQMGWLAAHGYRSISPMQLLQALEENQPLPNSVVITFDDGYASLLQKALPILARYGFSATLFLTTESVGWPTYKNLPEFGDSVPLEDRPLTWDEVRVLQAAGWSIEAHSRTHQNHRNLTSAELQQEMGGSKAQIEACLHSAVQFYAFPYGKYTAGSLELLDALNYRAGFSVHPGQANSKDDVRRLPRLEITAQCGLEEFARKVTTGYDSSSEKYRSTVRNILFRSPRLKDFLQKGLGRYSN</sequence>
<dbReference type="PROSITE" id="PS51677">
    <property type="entry name" value="NODB"/>
    <property type="match status" value="1"/>
</dbReference>
<proteinExistence type="predicted"/>
<gene>
    <name evidence="4" type="ORF">EU557_12165</name>
</gene>